<evidence type="ECO:0008006" key="3">
    <source>
        <dbReference type="Google" id="ProtNLM"/>
    </source>
</evidence>
<name>A0A345SQY4_9ACTN</name>
<evidence type="ECO:0000313" key="2">
    <source>
        <dbReference type="Proteomes" id="UP000249340"/>
    </source>
</evidence>
<dbReference type="KEGG" id="stri:C7M71_000235"/>
<keyword evidence="2" id="KW-1185">Reference proteome</keyword>
<organism evidence="1 2">
    <name type="scientific">Peterkaempfera bronchialis</name>
    <dbReference type="NCBI Taxonomy" id="2126346"/>
    <lineage>
        <taxon>Bacteria</taxon>
        <taxon>Bacillati</taxon>
        <taxon>Actinomycetota</taxon>
        <taxon>Actinomycetes</taxon>
        <taxon>Kitasatosporales</taxon>
        <taxon>Streptomycetaceae</taxon>
        <taxon>Peterkaempfera</taxon>
    </lineage>
</organism>
<dbReference type="EMBL" id="CP031264">
    <property type="protein sequence ID" value="AXI76139.1"/>
    <property type="molecule type" value="Genomic_DNA"/>
</dbReference>
<accession>A0A345SQY4</accession>
<reference evidence="2" key="1">
    <citation type="submission" date="2018-07" db="EMBL/GenBank/DDBJ databases">
        <title>Streptacidiphilus bronchialis DSM 106435 chromosome.</title>
        <authorList>
            <person name="Batra D."/>
            <person name="Gulvik C.A."/>
        </authorList>
    </citation>
    <scope>NUCLEOTIDE SEQUENCE [LARGE SCALE GENOMIC DNA]</scope>
    <source>
        <strain evidence="2">DSM 106435</strain>
    </source>
</reference>
<dbReference type="AlphaFoldDB" id="A0A345SQY4"/>
<sequence>MEREWRAIVTVAYPKSIAHEQFEKLYQLIRGVIRHDADSERLHLVWRLNATGLVQAAQEASSMAAEALGASLGSEAELTSLQVVTAEEADAERDHPRPQELMGYTEAAAELDVSRQRVAQLDGQHPDFPRPIGRVGAGPVFTAESIRSFAARWNRSPGRRKIA</sequence>
<proteinExistence type="predicted"/>
<dbReference type="OrthoDB" id="4280247at2"/>
<protein>
    <recommendedName>
        <fullName evidence="3">Helix-turn-helix domain-containing protein</fullName>
    </recommendedName>
</protein>
<dbReference type="Proteomes" id="UP000249340">
    <property type="component" value="Chromosome"/>
</dbReference>
<gene>
    <name evidence="1" type="ORF">C7M71_000235</name>
</gene>
<evidence type="ECO:0000313" key="1">
    <source>
        <dbReference type="EMBL" id="AXI76139.1"/>
    </source>
</evidence>